<organism evidence="1 2">
    <name type="scientific">Aspergillus flavus (strain ATCC 200026 / FGSC A1120 / IAM 13836 / NRRL 3357 / JCM 12722 / SRRC 167)</name>
    <dbReference type="NCBI Taxonomy" id="332952"/>
    <lineage>
        <taxon>Eukaryota</taxon>
        <taxon>Fungi</taxon>
        <taxon>Dikarya</taxon>
        <taxon>Ascomycota</taxon>
        <taxon>Pezizomycotina</taxon>
        <taxon>Eurotiomycetes</taxon>
        <taxon>Eurotiomycetidae</taxon>
        <taxon>Eurotiales</taxon>
        <taxon>Aspergillaceae</taxon>
        <taxon>Aspergillus</taxon>
        <taxon>Aspergillus subgen. Circumdati</taxon>
    </lineage>
</organism>
<name>A0A7U2MIQ2_ASPFN</name>
<sequence length="69" mass="7508">MLTEASIKRPAVNPDLSASTAEIAAVPLTFLIEIRTLGAQCVDLKRSTRVIESKDMKSREGINANKYSS</sequence>
<proteinExistence type="predicted"/>
<reference evidence="2" key="1">
    <citation type="journal article" date="2021" name="G3 (Bethesda)">
        <title>Chromosome assembled and annotated genome sequence of Aspergillus flavus NRRL 3357.</title>
        <authorList>
            <person name="Skerker J.M."/>
            <person name="Pianalto K.M."/>
            <person name="Mondo S.J."/>
            <person name="Yang K."/>
            <person name="Arkin A.P."/>
            <person name="Keller N.P."/>
            <person name="Grigoriev I.V."/>
            <person name="Louise Glass N.L."/>
        </authorList>
    </citation>
    <scope>NUCLEOTIDE SEQUENCE [LARGE SCALE GENOMIC DNA]</scope>
    <source>
        <strain evidence="2">ATCC 200026 / FGSC A1120 / IAM 13836 / NRRL 3357 / JCM 12722 / SRRC 167</strain>
    </source>
</reference>
<evidence type="ECO:0000313" key="2">
    <source>
        <dbReference type="Proteomes" id="UP000596276"/>
    </source>
</evidence>
<evidence type="ECO:0000313" key="1">
    <source>
        <dbReference type="EMBL" id="QRD83960.1"/>
    </source>
</evidence>
<accession>A0A7U2MIQ2</accession>
<gene>
    <name evidence="1" type="ORF">F9C07_2284689</name>
</gene>
<dbReference type="VEuPathDB" id="FungiDB:F9C07_2284689"/>
<protein>
    <submittedName>
        <fullName evidence="1">Uncharacterized protein</fullName>
    </submittedName>
</protein>
<keyword evidence="2" id="KW-1185">Reference proteome</keyword>
<dbReference type="Proteomes" id="UP000596276">
    <property type="component" value="Chromosome 5"/>
</dbReference>
<dbReference type="AlphaFoldDB" id="A0A7U2MIQ2"/>
<dbReference type="EMBL" id="CP044621">
    <property type="protein sequence ID" value="QRD83960.1"/>
    <property type="molecule type" value="Genomic_DNA"/>
</dbReference>